<protein>
    <submittedName>
        <fullName evidence="2">Glycosyltransferase</fullName>
    </submittedName>
</protein>
<gene>
    <name evidence="2" type="ORF">E2F43_14420</name>
</gene>
<keyword evidence="3" id="KW-1185">Reference proteome</keyword>
<dbReference type="OrthoDB" id="9802524at2"/>
<accession>A0A4R5LR11</accession>
<dbReference type="PANTHER" id="PTHR22916:SF67">
    <property type="entry name" value="COLANIC ACID BIOSYNTHESIS GLYCOSYL TRANSFERASE WCAE-RELATED"/>
    <property type="match status" value="1"/>
</dbReference>
<dbReference type="PANTHER" id="PTHR22916">
    <property type="entry name" value="GLYCOSYLTRANSFERASE"/>
    <property type="match status" value="1"/>
</dbReference>
<dbReference type="Gene3D" id="3.90.550.10">
    <property type="entry name" value="Spore Coat Polysaccharide Biosynthesis Protein SpsA, Chain A"/>
    <property type="match status" value="1"/>
</dbReference>
<dbReference type="GO" id="GO:0016758">
    <property type="term" value="F:hexosyltransferase activity"/>
    <property type="evidence" value="ECO:0007669"/>
    <property type="project" value="UniProtKB-ARBA"/>
</dbReference>
<feature type="domain" description="Glycosyltransferase 2-like" evidence="1">
    <location>
        <begin position="70"/>
        <end position="219"/>
    </location>
</feature>
<dbReference type="InterPro" id="IPR001173">
    <property type="entry name" value="Glyco_trans_2-like"/>
</dbReference>
<comment type="caution">
    <text evidence="2">The sequence shown here is derived from an EMBL/GenBank/DDBJ whole genome shotgun (WGS) entry which is preliminary data.</text>
</comment>
<dbReference type="Pfam" id="PF00535">
    <property type="entry name" value="Glycos_transf_2"/>
    <property type="match status" value="1"/>
</dbReference>
<dbReference type="EMBL" id="SMSE01000003">
    <property type="protein sequence ID" value="TDG13018.1"/>
    <property type="molecule type" value="Genomic_DNA"/>
</dbReference>
<keyword evidence="2" id="KW-0808">Transferase</keyword>
<dbReference type="Proteomes" id="UP000295554">
    <property type="component" value="Unassembled WGS sequence"/>
</dbReference>
<reference evidence="2 3" key="1">
    <citation type="submission" date="2019-03" db="EMBL/GenBank/DDBJ databases">
        <title>Seongchinamella monodicae gen. nov., sp. nov., a novel member of the Gammaproteobacteria isolated from a tidal mudflat of beach.</title>
        <authorList>
            <person name="Yang H.G."/>
            <person name="Kang J.W."/>
            <person name="Lee S.D."/>
        </authorList>
    </citation>
    <scope>NUCLEOTIDE SEQUENCE [LARGE SCALE GENOMIC DNA]</scope>
    <source>
        <strain evidence="2 3">GH4-78</strain>
    </source>
</reference>
<sequence length="311" mass="35176">MRCYQVTKHINSKYSTTRQLSCDAPSPSVTAEERFGILLRLPEGGVRKAEGGLRTKSLFKKPTPDSPVVTVVTVVFNNSAYIERTISSVLEQTYDNVEYIVIDGGSTDGTLEIIRQYDDKIDYWVSEPDRGLYDAMNKAISVASGQWLNFMNSGDVFVDQNALNRAMAFCGPGADVIYSDHYRYNESVGITRKITCEAERLYLLHQSLVYRRSLHHIHGPYLVKPGLLISDYLFFNLLDRDSFVKSPHPISNNLEGGISTDLSHVREKNAVDYLFGNTNLMRMAWITLRERYGRSLPGITNLLKRKNRGSS</sequence>
<evidence type="ECO:0000313" key="2">
    <source>
        <dbReference type="EMBL" id="TDG13018.1"/>
    </source>
</evidence>
<organism evidence="2 3">
    <name type="scientific">Seongchinamella unica</name>
    <dbReference type="NCBI Taxonomy" id="2547392"/>
    <lineage>
        <taxon>Bacteria</taxon>
        <taxon>Pseudomonadati</taxon>
        <taxon>Pseudomonadota</taxon>
        <taxon>Gammaproteobacteria</taxon>
        <taxon>Cellvibrionales</taxon>
        <taxon>Halieaceae</taxon>
        <taxon>Seongchinamella</taxon>
    </lineage>
</organism>
<dbReference type="CDD" id="cd06433">
    <property type="entry name" value="GT_2_WfgS_like"/>
    <property type="match status" value="1"/>
</dbReference>
<dbReference type="InterPro" id="IPR029044">
    <property type="entry name" value="Nucleotide-diphossugar_trans"/>
</dbReference>
<name>A0A4R5LR11_9GAMM</name>
<evidence type="ECO:0000313" key="3">
    <source>
        <dbReference type="Proteomes" id="UP000295554"/>
    </source>
</evidence>
<dbReference type="AlphaFoldDB" id="A0A4R5LR11"/>
<dbReference type="SUPFAM" id="SSF53448">
    <property type="entry name" value="Nucleotide-diphospho-sugar transferases"/>
    <property type="match status" value="1"/>
</dbReference>
<proteinExistence type="predicted"/>
<evidence type="ECO:0000259" key="1">
    <source>
        <dbReference type="Pfam" id="PF00535"/>
    </source>
</evidence>